<dbReference type="AlphaFoldDB" id="A0A2J8JZN5"/>
<reference evidence="2 3" key="1">
    <citation type="submission" date="2017-12" db="EMBL/GenBank/DDBJ databases">
        <title>High-resolution comparative analysis of great ape genomes.</title>
        <authorList>
            <person name="Pollen A."/>
            <person name="Hastie A."/>
            <person name="Hormozdiari F."/>
            <person name="Dougherty M."/>
            <person name="Liu R."/>
            <person name="Chaisson M."/>
            <person name="Hoppe E."/>
            <person name="Hill C."/>
            <person name="Pang A."/>
            <person name="Hillier L."/>
            <person name="Baker C."/>
            <person name="Armstrong J."/>
            <person name="Shendure J."/>
            <person name="Paten B."/>
            <person name="Wilson R."/>
            <person name="Chao H."/>
            <person name="Schneider V."/>
            <person name="Ventura M."/>
            <person name="Kronenberg Z."/>
            <person name="Murali S."/>
            <person name="Gordon D."/>
            <person name="Cantsilieris S."/>
            <person name="Munson K."/>
            <person name="Nelson B."/>
            <person name="Raja A."/>
            <person name="Underwood J."/>
            <person name="Diekhans M."/>
            <person name="Fiddes I."/>
            <person name="Haussler D."/>
            <person name="Eichler E."/>
        </authorList>
    </citation>
    <scope>NUCLEOTIDE SEQUENCE [LARGE SCALE GENOMIC DNA]</scope>
    <source>
        <strain evidence="2">Yerkes chimp pedigree #C0471</strain>
    </source>
</reference>
<name>A0A2J8JZN5_PANTR</name>
<proteinExistence type="predicted"/>
<evidence type="ECO:0000313" key="3">
    <source>
        <dbReference type="Proteomes" id="UP000236370"/>
    </source>
</evidence>
<evidence type="ECO:0000313" key="2">
    <source>
        <dbReference type="EMBL" id="PNI28243.1"/>
    </source>
</evidence>
<organism evidence="2 3">
    <name type="scientific">Pan troglodytes</name>
    <name type="common">Chimpanzee</name>
    <dbReference type="NCBI Taxonomy" id="9598"/>
    <lineage>
        <taxon>Eukaryota</taxon>
        <taxon>Metazoa</taxon>
        <taxon>Chordata</taxon>
        <taxon>Craniata</taxon>
        <taxon>Vertebrata</taxon>
        <taxon>Euteleostomi</taxon>
        <taxon>Mammalia</taxon>
        <taxon>Eutheria</taxon>
        <taxon>Euarchontoglires</taxon>
        <taxon>Primates</taxon>
        <taxon>Haplorrhini</taxon>
        <taxon>Catarrhini</taxon>
        <taxon>Hominidae</taxon>
        <taxon>Pan</taxon>
    </lineage>
</organism>
<gene>
    <name evidence="2" type="ORF">CK820_G0042841</name>
</gene>
<evidence type="ECO:0000256" key="1">
    <source>
        <dbReference type="SAM" id="MobiDB-lite"/>
    </source>
</evidence>
<accession>A0A2J8JZN5</accession>
<dbReference type="Proteomes" id="UP000236370">
    <property type="component" value="Unassembled WGS sequence"/>
</dbReference>
<protein>
    <submittedName>
        <fullName evidence="2">CIDEA isoform 2</fullName>
    </submittedName>
</protein>
<feature type="region of interest" description="Disordered" evidence="1">
    <location>
        <begin position="57"/>
        <end position="90"/>
    </location>
</feature>
<comment type="caution">
    <text evidence="2">The sequence shown here is derived from an EMBL/GenBank/DDBJ whole genome shotgun (WGS) entry which is preliminary data.</text>
</comment>
<sequence>MEAARDYAGALIRRVPRVPLIAVRFQSPCVRWPHIPLCASRTVPRSLHPPAPRILLRSATPRTHPSAPLVPKPSSRARGQSPIPSRTSSPFCSWAQVPGVALAGCAGVCKPGDSWRVAACISGRCCSRGRRRGSGPRNPEQGFRGARGPGFWGSWKSQRELGAGGAQAWPLLEARALVSEGRPRPSGGARQAPDIYGITD</sequence>
<feature type="region of interest" description="Disordered" evidence="1">
    <location>
        <begin position="179"/>
        <end position="200"/>
    </location>
</feature>
<feature type="region of interest" description="Disordered" evidence="1">
    <location>
        <begin position="129"/>
        <end position="151"/>
    </location>
</feature>
<dbReference type="EMBL" id="NBAG03000406">
    <property type="protein sequence ID" value="PNI28243.1"/>
    <property type="molecule type" value="Genomic_DNA"/>
</dbReference>